<organism evidence="2 3">
    <name type="scientific">Cryobacterium shii</name>
    <dbReference type="NCBI Taxonomy" id="1259235"/>
    <lineage>
        <taxon>Bacteria</taxon>
        <taxon>Bacillati</taxon>
        <taxon>Actinomycetota</taxon>
        <taxon>Actinomycetes</taxon>
        <taxon>Micrococcales</taxon>
        <taxon>Microbacteriaceae</taxon>
        <taxon>Cryobacterium</taxon>
    </lineage>
</organism>
<accession>A0AAQ2C855</accession>
<evidence type="ECO:0000313" key="3">
    <source>
        <dbReference type="Proteomes" id="UP000297403"/>
    </source>
</evidence>
<feature type="signal peptide" evidence="1">
    <location>
        <begin position="1"/>
        <end position="29"/>
    </location>
</feature>
<dbReference type="AlphaFoldDB" id="A0AAQ2C855"/>
<keyword evidence="1" id="KW-0732">Signal</keyword>
<dbReference type="PANTHER" id="PTHR43649:SF14">
    <property type="entry name" value="BLR3389 PROTEIN"/>
    <property type="match status" value="1"/>
</dbReference>
<feature type="chain" id="PRO_5043046863" evidence="1">
    <location>
        <begin position="30"/>
        <end position="422"/>
    </location>
</feature>
<sequence length="422" mass="42766">MKSSMKKMVILTASAVVAMSMAGCSSTPAGDSTGGTITFVTYTGGAAGEKYVDAVAGFEADNPGIKVNLEVVPGDATYDSLVTTRIQGNNAPDIFEVLNPLAGAASYIDAGLLRDLSDQPWVSTLVPGVAAASGVTGGNTYGLVTSLASAGVFYNKDIFEANGLEVPTDWDQFLSAVATLKATGVTPLAVGAKDGWPLMVNAQAMAASDPAFADPGNETAAGLADGSIKFSENDSWKTMVKDFSDLVNAGGFSPDASGVTWPSSAEDFAAGKSAMLIQGDFAIPAIRTANKDINLGYFPLPYVAAGETPAVLSYYQGVLAVPEAAKNSDLALKFLAYLADPNVATGFLTTAAALPTVQGAEPTLDPAIAEILPALQKKSGDSGQSGLTPATNTALQTGLQSILAGNGDVASVLAALDGAQAQ</sequence>
<evidence type="ECO:0000256" key="1">
    <source>
        <dbReference type="SAM" id="SignalP"/>
    </source>
</evidence>
<dbReference type="Gene3D" id="3.40.190.10">
    <property type="entry name" value="Periplasmic binding protein-like II"/>
    <property type="match status" value="2"/>
</dbReference>
<proteinExistence type="predicted"/>
<dbReference type="Pfam" id="PF01547">
    <property type="entry name" value="SBP_bac_1"/>
    <property type="match status" value="1"/>
</dbReference>
<dbReference type="InterPro" id="IPR050490">
    <property type="entry name" value="Bact_solute-bd_prot1"/>
</dbReference>
<dbReference type="PANTHER" id="PTHR43649">
    <property type="entry name" value="ARABINOSE-BINDING PROTEIN-RELATED"/>
    <property type="match status" value="1"/>
</dbReference>
<protein>
    <submittedName>
        <fullName evidence="2">Extracellular solute-binding protein</fullName>
    </submittedName>
</protein>
<keyword evidence="3" id="KW-1185">Reference proteome</keyword>
<reference evidence="2 3" key="1">
    <citation type="submission" date="2019-03" db="EMBL/GenBank/DDBJ databases">
        <title>Genomics of glacier-inhabiting Cryobacterium strains.</title>
        <authorList>
            <person name="Liu Q."/>
            <person name="Xin Y.-H."/>
        </authorList>
    </citation>
    <scope>NUCLEOTIDE SEQUENCE [LARGE SCALE GENOMIC DNA]</scope>
    <source>
        <strain evidence="3">TMT1-22</strain>
    </source>
</reference>
<dbReference type="SUPFAM" id="SSF53850">
    <property type="entry name" value="Periplasmic binding protein-like II"/>
    <property type="match status" value="1"/>
</dbReference>
<dbReference type="EMBL" id="SOFY01000019">
    <property type="protein sequence ID" value="TFC50489.1"/>
    <property type="molecule type" value="Genomic_DNA"/>
</dbReference>
<dbReference type="InterPro" id="IPR006059">
    <property type="entry name" value="SBP"/>
</dbReference>
<gene>
    <name evidence="2" type="ORF">E3O49_04810</name>
</gene>
<evidence type="ECO:0000313" key="2">
    <source>
        <dbReference type="EMBL" id="TFC50489.1"/>
    </source>
</evidence>
<dbReference type="Proteomes" id="UP000297403">
    <property type="component" value="Unassembled WGS sequence"/>
</dbReference>
<comment type="caution">
    <text evidence="2">The sequence shown here is derived from an EMBL/GenBank/DDBJ whole genome shotgun (WGS) entry which is preliminary data.</text>
</comment>
<dbReference type="PROSITE" id="PS51257">
    <property type="entry name" value="PROKAR_LIPOPROTEIN"/>
    <property type="match status" value="1"/>
</dbReference>
<name>A0AAQ2C855_9MICO</name>